<protein>
    <submittedName>
        <fullName evidence="6">Pilus assembly protein N-terminal domain-containing protein</fullName>
    </submittedName>
</protein>
<feature type="signal peptide" evidence="3">
    <location>
        <begin position="1"/>
        <end position="35"/>
    </location>
</feature>
<reference evidence="7" key="1">
    <citation type="journal article" date="2019" name="Int. J. Syst. Evol. Microbiol.">
        <title>The Global Catalogue of Microorganisms (GCM) 10K type strain sequencing project: providing services to taxonomists for standard genome sequencing and annotation.</title>
        <authorList>
            <consortium name="The Broad Institute Genomics Platform"/>
            <consortium name="The Broad Institute Genome Sequencing Center for Infectious Disease"/>
            <person name="Wu L."/>
            <person name="Ma J."/>
        </authorList>
    </citation>
    <scope>NUCLEOTIDE SEQUENCE [LARGE SCALE GENOMIC DNA]</scope>
    <source>
        <strain evidence="7">CGMCC 1.12702</strain>
    </source>
</reference>
<dbReference type="RefSeq" id="WP_380929846.1">
    <property type="nucleotide sequence ID" value="NZ_JBHUGS010000002.1"/>
</dbReference>
<accession>A0ABW4U1Y8</accession>
<dbReference type="PRINTS" id="PR00811">
    <property type="entry name" value="BCTERIALGSPD"/>
</dbReference>
<dbReference type="InterPro" id="IPR001775">
    <property type="entry name" value="GspD/PilQ"/>
</dbReference>
<evidence type="ECO:0000256" key="2">
    <source>
        <dbReference type="SAM" id="MobiDB-lite"/>
    </source>
</evidence>
<comment type="similarity">
    <text evidence="1">Belongs to the bacterial secretin family.</text>
</comment>
<dbReference type="Pfam" id="PF13629">
    <property type="entry name" value="T2SS-T3SS_pil_N"/>
    <property type="match status" value="1"/>
</dbReference>
<dbReference type="Pfam" id="PF00263">
    <property type="entry name" value="Secretin"/>
    <property type="match status" value="1"/>
</dbReference>
<evidence type="ECO:0000256" key="1">
    <source>
        <dbReference type="RuleBase" id="RU004003"/>
    </source>
</evidence>
<dbReference type="Proteomes" id="UP001597400">
    <property type="component" value="Unassembled WGS sequence"/>
</dbReference>
<gene>
    <name evidence="6" type="ORF">ACFSGX_11030</name>
</gene>
<feature type="chain" id="PRO_5046951771" evidence="3">
    <location>
        <begin position="36"/>
        <end position="499"/>
    </location>
</feature>
<keyword evidence="7" id="KW-1185">Reference proteome</keyword>
<comment type="caution">
    <text evidence="6">The sequence shown here is derived from an EMBL/GenBank/DDBJ whole genome shotgun (WGS) entry which is preliminary data.</text>
</comment>
<keyword evidence="3" id="KW-0732">Signal</keyword>
<evidence type="ECO:0000313" key="7">
    <source>
        <dbReference type="Proteomes" id="UP001597400"/>
    </source>
</evidence>
<organism evidence="6 7">
    <name type="scientific">Sphingomonas arantia</name>
    <dbReference type="NCBI Taxonomy" id="1460676"/>
    <lineage>
        <taxon>Bacteria</taxon>
        <taxon>Pseudomonadati</taxon>
        <taxon>Pseudomonadota</taxon>
        <taxon>Alphaproteobacteria</taxon>
        <taxon>Sphingomonadales</taxon>
        <taxon>Sphingomonadaceae</taxon>
        <taxon>Sphingomonas</taxon>
    </lineage>
</organism>
<dbReference type="InterPro" id="IPR004846">
    <property type="entry name" value="T2SS/T3SS_dom"/>
</dbReference>
<name>A0ABW4U1Y8_9SPHN</name>
<evidence type="ECO:0000313" key="6">
    <source>
        <dbReference type="EMBL" id="MFD1951296.1"/>
    </source>
</evidence>
<dbReference type="InterPro" id="IPR032789">
    <property type="entry name" value="T2SS-T3SS_pil_N"/>
</dbReference>
<proteinExistence type="inferred from homology"/>
<feature type="region of interest" description="Disordered" evidence="2">
    <location>
        <begin position="477"/>
        <end position="499"/>
    </location>
</feature>
<dbReference type="PANTHER" id="PTHR30332:SF17">
    <property type="entry name" value="TYPE IV PILIATION SYSTEM PROTEIN DR_0774-RELATED"/>
    <property type="match status" value="1"/>
</dbReference>
<dbReference type="InterPro" id="IPR050810">
    <property type="entry name" value="Bact_Secretion_Sys_Channel"/>
</dbReference>
<evidence type="ECO:0000259" key="4">
    <source>
        <dbReference type="Pfam" id="PF00263"/>
    </source>
</evidence>
<dbReference type="PANTHER" id="PTHR30332">
    <property type="entry name" value="PROBABLE GENERAL SECRETION PATHWAY PROTEIN D"/>
    <property type="match status" value="1"/>
</dbReference>
<evidence type="ECO:0000256" key="3">
    <source>
        <dbReference type="SAM" id="SignalP"/>
    </source>
</evidence>
<evidence type="ECO:0000259" key="5">
    <source>
        <dbReference type="Pfam" id="PF13629"/>
    </source>
</evidence>
<sequence length="499" mass="51465">MRPDFTAPRNGAIGLTVAAGLAAAIALATPLPASAATRTAPVQSEIGTRVLQVSVGRGQMIRLPRAMSDLFVADEKIADVQVRSANQLYVFGKGPGETTVSATDKSGAVVWSATVRVGQNITNLDQMLQLALPDAAIVATPINGMVLLTGTVATPDDVGEATRLVQAFSGATTQIVSRLKTATPLQVNLQVRIAEVSRSFLKNVGVNLLTSDSTSGFNFGIAQGSAIDVDTGKVTRGSIGSTLSFAGKLFGLDIISALDLAEQNGFVTTLANPNLTALSGETASFLAGGEIPIPISQGLGAVSVEYKQYGVSLSFTPFVLSDGRISMRVRPEVSQLSSAGSVTLGGYTIPGITTSRTETTLELGSGESMVIGGLLSNNQNNAITKAPFLGDLPVIGALFRSNSFQRRETELVIVVTPYLVKPTDANRIVLPTDGYRSPNDAARILGGQLAEGSNSPRPVPRAVPSAPVRPMTVAPAARGGTAAVPPGTTPPVAAPGFSF</sequence>
<feature type="domain" description="Pilus formation protein N-terminal" evidence="5">
    <location>
        <begin position="49"/>
        <end position="117"/>
    </location>
</feature>
<feature type="compositionally biased region" description="Low complexity" evidence="2">
    <location>
        <begin position="477"/>
        <end position="486"/>
    </location>
</feature>
<dbReference type="EMBL" id="JBHUGS010000002">
    <property type="protein sequence ID" value="MFD1951296.1"/>
    <property type="molecule type" value="Genomic_DNA"/>
</dbReference>
<feature type="domain" description="Type II/III secretion system secretin-like" evidence="4">
    <location>
        <begin position="261"/>
        <end position="421"/>
    </location>
</feature>